<proteinExistence type="predicted"/>
<evidence type="ECO:0000313" key="6">
    <source>
        <dbReference type="Proteomes" id="UP001175001"/>
    </source>
</evidence>
<dbReference type="InterPro" id="IPR008928">
    <property type="entry name" value="6-hairpin_glycosidase_sf"/>
</dbReference>
<organism evidence="5 6">
    <name type="scientific">Lasiodiplodia hormozganensis</name>
    <dbReference type="NCBI Taxonomy" id="869390"/>
    <lineage>
        <taxon>Eukaryota</taxon>
        <taxon>Fungi</taxon>
        <taxon>Dikarya</taxon>
        <taxon>Ascomycota</taxon>
        <taxon>Pezizomycotina</taxon>
        <taxon>Dothideomycetes</taxon>
        <taxon>Dothideomycetes incertae sedis</taxon>
        <taxon>Botryosphaeriales</taxon>
        <taxon>Botryosphaeriaceae</taxon>
        <taxon>Lasiodiplodia</taxon>
    </lineage>
</organism>
<dbReference type="Gene3D" id="1.20.1610.10">
    <property type="entry name" value="alpha-1,2-mannosidases domains"/>
    <property type="match status" value="1"/>
</dbReference>
<name>A0AA39X1M1_9PEZI</name>
<gene>
    <name evidence="5" type="ORF">DIS24_g11035</name>
</gene>
<keyword evidence="5" id="KW-0326">Glycosidase</keyword>
<evidence type="ECO:0000259" key="4">
    <source>
        <dbReference type="Pfam" id="PF17678"/>
    </source>
</evidence>
<feature type="signal peptide" evidence="2">
    <location>
        <begin position="1"/>
        <end position="26"/>
    </location>
</feature>
<dbReference type="EMBL" id="JAUJDW010000139">
    <property type="protein sequence ID" value="KAK0625637.1"/>
    <property type="molecule type" value="Genomic_DNA"/>
</dbReference>
<dbReference type="Gene3D" id="3.30.2080.10">
    <property type="entry name" value="GH92 mannosidase domain"/>
    <property type="match status" value="1"/>
</dbReference>
<dbReference type="SUPFAM" id="SSF48208">
    <property type="entry name" value="Six-hairpin glycosidases"/>
    <property type="match status" value="1"/>
</dbReference>
<keyword evidence="5" id="KW-0378">Hydrolase</keyword>
<dbReference type="Pfam" id="PF17678">
    <property type="entry name" value="Glyco_hydro_92N"/>
    <property type="match status" value="1"/>
</dbReference>
<comment type="caution">
    <text evidence="5">The sequence shown here is derived from an EMBL/GenBank/DDBJ whole genome shotgun (WGS) entry which is preliminary data.</text>
</comment>
<dbReference type="GO" id="GO:0016798">
    <property type="term" value="F:hydrolase activity, acting on glycosyl bonds"/>
    <property type="evidence" value="ECO:0007669"/>
    <property type="project" value="UniProtKB-KW"/>
</dbReference>
<dbReference type="GO" id="GO:0000224">
    <property type="term" value="F:peptide-N4-(N-acetyl-beta-glucosaminyl)asparagine amidase activity"/>
    <property type="evidence" value="ECO:0007669"/>
    <property type="project" value="TreeGrafter"/>
</dbReference>
<dbReference type="Gene3D" id="1.20.1050.60">
    <property type="entry name" value="alpha-1,2-mannosidase"/>
    <property type="match status" value="1"/>
</dbReference>
<dbReference type="InterPro" id="IPR050883">
    <property type="entry name" value="PNGase"/>
</dbReference>
<dbReference type="GO" id="GO:0005829">
    <property type="term" value="C:cytosol"/>
    <property type="evidence" value="ECO:0007669"/>
    <property type="project" value="TreeGrafter"/>
</dbReference>
<feature type="domain" description="Glycosyl hydrolase family 92" evidence="3">
    <location>
        <begin position="343"/>
        <end position="868"/>
    </location>
</feature>
<keyword evidence="6" id="KW-1185">Reference proteome</keyword>
<evidence type="ECO:0000256" key="1">
    <source>
        <dbReference type="SAM" id="MobiDB-lite"/>
    </source>
</evidence>
<dbReference type="GO" id="GO:0005634">
    <property type="term" value="C:nucleus"/>
    <property type="evidence" value="ECO:0007669"/>
    <property type="project" value="TreeGrafter"/>
</dbReference>
<keyword evidence="2" id="KW-0732">Signal</keyword>
<evidence type="ECO:0000256" key="2">
    <source>
        <dbReference type="SAM" id="SignalP"/>
    </source>
</evidence>
<feature type="chain" id="PRO_5041337389" evidence="2">
    <location>
        <begin position="27"/>
        <end position="886"/>
    </location>
</feature>
<dbReference type="GO" id="GO:0030246">
    <property type="term" value="F:carbohydrate binding"/>
    <property type="evidence" value="ECO:0007669"/>
    <property type="project" value="InterPro"/>
</dbReference>
<feature type="domain" description="Glycosyl hydrolase family 92 N-terminal" evidence="4">
    <location>
        <begin position="31"/>
        <end position="272"/>
    </location>
</feature>
<protein>
    <submittedName>
        <fullName evidence="5">Secreted glycosidase</fullName>
    </submittedName>
</protein>
<dbReference type="Pfam" id="PF07971">
    <property type="entry name" value="Glyco_hydro_92"/>
    <property type="match status" value="1"/>
</dbReference>
<dbReference type="GO" id="GO:0005975">
    <property type="term" value="P:carbohydrate metabolic process"/>
    <property type="evidence" value="ECO:0007669"/>
    <property type="project" value="InterPro"/>
</dbReference>
<evidence type="ECO:0000259" key="3">
    <source>
        <dbReference type="Pfam" id="PF07971"/>
    </source>
</evidence>
<sequence length="886" mass="95235">MMMRKSLGKTLASAAAGIVCWAGAEARLTDFVDPLIGTVGPTPGSTIAGGNSFPGAALPWGMVKAGIDTSYLGLPEGLGNDCNAGYSPIGNVTAVSLTHVSGTGGVPTYGLISQMPLLGSLEGINLGDNTTYWQNRSLDLESATVGHFSTTLLNGIKIDITSSNHSALIRYTFPSASSSSTNTSTPALSSSPSSPNTAHVLIDLTHVLPAWDWDAQSYSQKYHSGSLHIRGGDDQQQPSYFGTASYTGGWSQPAIHTLHFCGNFSAPAASASAGTFSFPYNPAIPPSDAPAVRPYADVYTVAGSGMGIGGLLSWSWDDTSSSNVTEGLVLEARVGISYTSAEKACGYVEEELPASVGFEEVVERARGEWEERVLGSVVGDEEGEVGGGNDTLKRMLYSALYQTGLMPSDKTGENPWWESDAEKPYFDDHYTLWDTYRTTLPLYHLLFTSTYTRILKGLINIFRYEGYLPAGRAANWNGRVQGGTHADTVLADAFVKSVRSLSSTNTTTTGLHELALSPTDWTDAYAALVKDADVAPAHNIDPVAFDGATKEGRGALEEYLRLGYLTRNHTRSLSRGVEYPQNDFAVWSVAAGLASGALNSTTVDVADEDVARYRDRADWWQGQWNPYANTTLDGVGTFTGFVGARDADGQWNFTEYDPRSCGKCGWGSDIYEAKVWETSFAAAPHDMAKVVELMGGDEEFVKRLDASFLPGFGTSVGANNDAGSALFNPGNEPSFATPFLYNYVPGYNWKAVNQSRSIVDTFYSDARNGYPGNIDSGAIPSWLIFNLIGLFPVAGQPLYLLGTPRFSSLTLRLFDGTRHATSLQIKAVNMSDTSVYPQRVTLNGLALDRAWLSHAEIAKGGELIFEMGAEPAKWDVGERPWSLSPW</sequence>
<dbReference type="Proteomes" id="UP001175001">
    <property type="component" value="Unassembled WGS sequence"/>
</dbReference>
<accession>A0AA39X1M1</accession>
<dbReference type="FunFam" id="1.20.1050.60:FF:000002">
    <property type="entry name" value="Glycosyl hydrolase family 92"/>
    <property type="match status" value="1"/>
</dbReference>
<dbReference type="InterPro" id="IPR012939">
    <property type="entry name" value="Glyco_hydro_92"/>
</dbReference>
<dbReference type="Gene3D" id="2.70.98.10">
    <property type="match status" value="1"/>
</dbReference>
<evidence type="ECO:0000313" key="5">
    <source>
        <dbReference type="EMBL" id="KAK0625637.1"/>
    </source>
</evidence>
<dbReference type="PANTHER" id="PTHR12143">
    <property type="entry name" value="PEPTIDE N-GLYCANASE PNGASE -RELATED"/>
    <property type="match status" value="1"/>
</dbReference>
<dbReference type="FunFam" id="3.30.2080.10:FF:000001">
    <property type="entry name" value="Alpha-1,2-mannosidase subfamily"/>
    <property type="match status" value="1"/>
</dbReference>
<dbReference type="PANTHER" id="PTHR12143:SF44">
    <property type="entry name" value="GLYCOSYL HYDROLASE FAMILY 92 DOMAIN-CONTAINING PROTEIN"/>
    <property type="match status" value="1"/>
</dbReference>
<dbReference type="InterPro" id="IPR014718">
    <property type="entry name" value="GH-type_carb-bd"/>
</dbReference>
<dbReference type="AlphaFoldDB" id="A0AA39X1M1"/>
<dbReference type="InterPro" id="IPR041371">
    <property type="entry name" value="GH92_N"/>
</dbReference>
<feature type="region of interest" description="Disordered" evidence="1">
    <location>
        <begin position="175"/>
        <end position="194"/>
    </location>
</feature>
<reference evidence="5" key="1">
    <citation type="submission" date="2023-06" db="EMBL/GenBank/DDBJ databases">
        <title>Multi-omics analyses reveal the molecular pathogenesis toolkit of Lasiodiplodia hormozganensis, a cross-kingdom pathogen.</title>
        <authorList>
            <person name="Felix C."/>
            <person name="Meneses R."/>
            <person name="Goncalves M.F.M."/>
            <person name="Tilleman L."/>
            <person name="Duarte A.S."/>
            <person name="Jorrin-Novo J.V."/>
            <person name="Van De Peer Y."/>
            <person name="Deforce D."/>
            <person name="Van Nieuwerburgh F."/>
            <person name="Esteves A.C."/>
            <person name="Alves A."/>
        </authorList>
    </citation>
    <scope>NUCLEOTIDE SEQUENCE</scope>
    <source>
        <strain evidence="5">CBS 339.90</strain>
    </source>
</reference>
<dbReference type="GO" id="GO:0006516">
    <property type="term" value="P:glycoprotein catabolic process"/>
    <property type="evidence" value="ECO:0007669"/>
    <property type="project" value="TreeGrafter"/>
</dbReference>